<organism evidence="2 3">
    <name type="scientific">Tanacetum coccineum</name>
    <dbReference type="NCBI Taxonomy" id="301880"/>
    <lineage>
        <taxon>Eukaryota</taxon>
        <taxon>Viridiplantae</taxon>
        <taxon>Streptophyta</taxon>
        <taxon>Embryophyta</taxon>
        <taxon>Tracheophyta</taxon>
        <taxon>Spermatophyta</taxon>
        <taxon>Magnoliopsida</taxon>
        <taxon>eudicotyledons</taxon>
        <taxon>Gunneridae</taxon>
        <taxon>Pentapetalae</taxon>
        <taxon>asterids</taxon>
        <taxon>campanulids</taxon>
        <taxon>Asterales</taxon>
        <taxon>Asteraceae</taxon>
        <taxon>Asteroideae</taxon>
        <taxon>Anthemideae</taxon>
        <taxon>Anthemidinae</taxon>
        <taxon>Tanacetum</taxon>
    </lineage>
</organism>
<dbReference type="EMBL" id="BQNB010009389">
    <property type="protein sequence ID" value="GJS62849.1"/>
    <property type="molecule type" value="Genomic_DNA"/>
</dbReference>
<evidence type="ECO:0008006" key="4">
    <source>
        <dbReference type="Google" id="ProtNLM"/>
    </source>
</evidence>
<name>A0ABQ4XCA8_9ASTR</name>
<evidence type="ECO:0000256" key="1">
    <source>
        <dbReference type="SAM" id="MobiDB-lite"/>
    </source>
</evidence>
<reference evidence="2" key="2">
    <citation type="submission" date="2022-01" db="EMBL/GenBank/DDBJ databases">
        <authorList>
            <person name="Yamashiro T."/>
            <person name="Shiraishi A."/>
            <person name="Satake H."/>
            <person name="Nakayama K."/>
        </authorList>
    </citation>
    <scope>NUCLEOTIDE SEQUENCE</scope>
</reference>
<reference evidence="2" key="1">
    <citation type="journal article" date="2022" name="Int. J. Mol. Sci.">
        <title>Draft Genome of Tanacetum Coccineum: Genomic Comparison of Closely Related Tanacetum-Family Plants.</title>
        <authorList>
            <person name="Yamashiro T."/>
            <person name="Shiraishi A."/>
            <person name="Nakayama K."/>
            <person name="Satake H."/>
        </authorList>
    </citation>
    <scope>NUCLEOTIDE SEQUENCE</scope>
</reference>
<feature type="region of interest" description="Disordered" evidence="1">
    <location>
        <begin position="208"/>
        <end position="278"/>
    </location>
</feature>
<keyword evidence="3" id="KW-1185">Reference proteome</keyword>
<comment type="caution">
    <text evidence="2">The sequence shown here is derived from an EMBL/GenBank/DDBJ whole genome shotgun (WGS) entry which is preliminary data.</text>
</comment>
<proteinExistence type="predicted"/>
<sequence>MDSFQGLTLKVHHHGIDLWLQVQIFYDHVNPDTRRAIDQSAGGKLRDKNAKRSWALIEDLVLYDNESWNDPRDFAKLVNAISLPRDVLNTSNRRLIELENQVQRLMKAHLAPKPSIQKIVSDKLDDAPTRDIAKTSMVHANVVSHNHQENGALWNKGIIKSPSKLLSPKYQAQSSLGEEGRNSSSPKCFHFVNTITIIRKEDEPKKTKPLELNAINSKDHDLDEDDGKMMENESKASKIIVDEGEESDQRINAKTSDFDDKSEEGKKGEWMEYEEPLD</sequence>
<evidence type="ECO:0000313" key="3">
    <source>
        <dbReference type="Proteomes" id="UP001151760"/>
    </source>
</evidence>
<evidence type="ECO:0000313" key="2">
    <source>
        <dbReference type="EMBL" id="GJS62849.1"/>
    </source>
</evidence>
<protein>
    <recommendedName>
        <fullName evidence="4">MAK10-like protein</fullName>
    </recommendedName>
</protein>
<feature type="compositionally biased region" description="Basic and acidic residues" evidence="1">
    <location>
        <begin position="217"/>
        <end position="236"/>
    </location>
</feature>
<gene>
    <name evidence="2" type="ORF">Tco_0677413</name>
</gene>
<accession>A0ABQ4XCA8</accession>
<feature type="compositionally biased region" description="Basic and acidic residues" evidence="1">
    <location>
        <begin position="247"/>
        <end position="270"/>
    </location>
</feature>
<dbReference type="Proteomes" id="UP001151760">
    <property type="component" value="Unassembled WGS sequence"/>
</dbReference>